<dbReference type="GO" id="GO:0006508">
    <property type="term" value="P:proteolysis"/>
    <property type="evidence" value="ECO:0007669"/>
    <property type="project" value="UniProtKB-KW"/>
</dbReference>
<dbReference type="Pfam" id="PF20437">
    <property type="entry name" value="LonC_helical"/>
    <property type="match status" value="1"/>
</dbReference>
<reference evidence="5 6" key="1">
    <citation type="submission" date="2019-03" db="EMBL/GenBank/DDBJ databases">
        <title>Genomic Encyclopedia of Type Strains, Phase IV (KMG-IV): sequencing the most valuable type-strain genomes for metagenomic binning, comparative biology and taxonomic classification.</title>
        <authorList>
            <person name="Goeker M."/>
        </authorList>
    </citation>
    <scope>NUCLEOTIDE SEQUENCE [LARGE SCALE GENOMIC DNA]</scope>
    <source>
        <strain evidence="5 6">DSM 203</strain>
    </source>
</reference>
<dbReference type="InterPro" id="IPR027417">
    <property type="entry name" value="P-loop_NTPase"/>
</dbReference>
<dbReference type="GO" id="GO:0004176">
    <property type="term" value="F:ATP-dependent peptidase activity"/>
    <property type="evidence" value="ECO:0007669"/>
    <property type="project" value="UniProtKB-UniRule"/>
</dbReference>
<dbReference type="Gene3D" id="1.10.8.60">
    <property type="match status" value="1"/>
</dbReference>
<dbReference type="InterPro" id="IPR046844">
    <property type="entry name" value="Lon-like_helical"/>
</dbReference>
<dbReference type="AlphaFoldDB" id="A0A4R4AAH9"/>
<dbReference type="GO" id="GO:0030163">
    <property type="term" value="P:protein catabolic process"/>
    <property type="evidence" value="ECO:0007669"/>
    <property type="project" value="InterPro"/>
</dbReference>
<dbReference type="Pfam" id="PF20436">
    <property type="entry name" value="LonB_AAA-LID"/>
    <property type="match status" value="1"/>
</dbReference>
<evidence type="ECO:0000256" key="3">
    <source>
        <dbReference type="SAM" id="Coils"/>
    </source>
</evidence>
<dbReference type="PRINTS" id="PR00830">
    <property type="entry name" value="ENDOLAPTASE"/>
</dbReference>
<proteinExistence type="inferred from homology"/>
<dbReference type="PROSITE" id="PS51786">
    <property type="entry name" value="LON_PROTEOLYTIC"/>
    <property type="match status" value="1"/>
</dbReference>
<feature type="active site" evidence="2">
    <location>
        <position position="647"/>
    </location>
</feature>
<name>A0A4R4AAH9_MARGR</name>
<dbReference type="GO" id="GO:0004252">
    <property type="term" value="F:serine-type endopeptidase activity"/>
    <property type="evidence" value="ECO:0007669"/>
    <property type="project" value="UniProtKB-UniRule"/>
</dbReference>
<protein>
    <recommendedName>
        <fullName evidence="2">endopeptidase La</fullName>
        <ecNumber evidence="2">3.4.21.53</ecNumber>
    </recommendedName>
</protein>
<dbReference type="InterPro" id="IPR041699">
    <property type="entry name" value="AAA_32"/>
</dbReference>
<dbReference type="Pfam" id="PF05362">
    <property type="entry name" value="Lon_C"/>
    <property type="match status" value="1"/>
</dbReference>
<dbReference type="Gene3D" id="3.40.50.300">
    <property type="entry name" value="P-loop containing nucleotide triphosphate hydrolases"/>
    <property type="match status" value="2"/>
</dbReference>
<dbReference type="GO" id="GO:0005524">
    <property type="term" value="F:ATP binding"/>
    <property type="evidence" value="ECO:0007669"/>
    <property type="project" value="InterPro"/>
</dbReference>
<dbReference type="Gene3D" id="3.30.230.10">
    <property type="match status" value="1"/>
</dbReference>
<dbReference type="PANTHER" id="PTHR10046">
    <property type="entry name" value="ATP DEPENDENT LON PROTEASE FAMILY MEMBER"/>
    <property type="match status" value="1"/>
</dbReference>
<feature type="domain" description="Lon proteolytic" evidence="4">
    <location>
        <begin position="557"/>
        <end position="752"/>
    </location>
</feature>
<evidence type="ECO:0000259" key="4">
    <source>
        <dbReference type="PROSITE" id="PS51786"/>
    </source>
</evidence>
<evidence type="ECO:0000256" key="2">
    <source>
        <dbReference type="PROSITE-ProRule" id="PRU01122"/>
    </source>
</evidence>
<accession>A0A4R4AAH9</accession>
<sequence length="789" mass="86806">MTALPASALRLCCDPERLAFTTTAELQPLTGFIGQDRALEAIGLAIDIRHRGYNLFAIGPAGSGKSALVLDALRRRARRDPLPDDWCYVHDFSHPHHPRALRLSPGQGPGLARDMERLVRDLQRALRRAFESDDYRNRARAIEHGLEQRRERAFEKIGQRARARGVALLRTQEGLSLAPLQEGKAMAPEAFAALEPEQRASIETEIEQLREALHAVMDQVARWKRHCEEEIDRLNSDQARGAVRHLFEEIERRHHGQPDTLAYLHAVEDDVIAHFDQFLVTDEEPQSPQDGTPWMHRYRVNPLLSHQDDAGAPVVQCDLPSPRELVGRIEHRAVLGALETDFTMIRPGALHRANGGYLVIEARKLLAQPLAWETLKRALHNDEIRFDSPEGGNGPLTTVSLEPEPIPLRVKVVLLGEHMLYALLAEADPEFEELFKVSAEFEERLPRDPEHEHALARLVASWVRDSRLRHFSRTAVARVIEHSARLAGERTHLSGQMRALADLVHEADHHAGVRGTELVEAEDVDRALAARRRRCDRISRRIQEAILEDTLRIATTGHLPGQVNGLAVVELGASGFGHPVRISASARAGEGELIDIEREVALGGPLHSKGVLILSGFIAGRYARHQPLSLAASLVFEQSHGPIDGDSASAAELCALLSALSGLPLRQSLAITGAIDQHGAIQAIGGVNEKIEGFFALCRARGLDGEQGVLIPTANVRTLMLSNELVAAVAAGEFHIHAVADIDEAIALLTATPAGERDGAGRYPEGSVNQRVEQTLIEHARAIAAARRD</sequence>
<dbReference type="InterPro" id="IPR027065">
    <property type="entry name" value="Lon_Prtase"/>
</dbReference>
<organism evidence="5 6">
    <name type="scientific">Marichromatium gracile</name>
    <name type="common">Chromatium gracile</name>
    <dbReference type="NCBI Taxonomy" id="1048"/>
    <lineage>
        <taxon>Bacteria</taxon>
        <taxon>Pseudomonadati</taxon>
        <taxon>Pseudomonadota</taxon>
        <taxon>Gammaproteobacteria</taxon>
        <taxon>Chromatiales</taxon>
        <taxon>Chromatiaceae</taxon>
        <taxon>Marichromatium</taxon>
    </lineage>
</organism>
<dbReference type="Pfam" id="PF13654">
    <property type="entry name" value="AAA_32"/>
    <property type="match status" value="1"/>
</dbReference>
<evidence type="ECO:0000256" key="1">
    <source>
        <dbReference type="ARBA" id="ARBA00022670"/>
    </source>
</evidence>
<keyword evidence="2" id="KW-0720">Serine protease</keyword>
<dbReference type="SUPFAM" id="SSF54211">
    <property type="entry name" value="Ribosomal protein S5 domain 2-like"/>
    <property type="match status" value="1"/>
</dbReference>
<feature type="active site" evidence="2">
    <location>
        <position position="690"/>
    </location>
</feature>
<dbReference type="RefSeq" id="WP_132229615.1">
    <property type="nucleotide sequence ID" value="NZ_NRRH01000016.1"/>
</dbReference>
<dbReference type="InterPro" id="IPR020568">
    <property type="entry name" value="Ribosomal_Su5_D2-typ_SF"/>
</dbReference>
<dbReference type="InterPro" id="IPR046843">
    <property type="entry name" value="LonB_AAA-LID"/>
</dbReference>
<gene>
    <name evidence="5" type="ORF">EDC29_105166</name>
</gene>
<keyword evidence="2" id="KW-0378">Hydrolase</keyword>
<comment type="caution">
    <text evidence="5">The sequence shown here is derived from an EMBL/GenBank/DDBJ whole genome shotgun (WGS) entry which is preliminary data.</text>
</comment>
<dbReference type="SUPFAM" id="SSF52540">
    <property type="entry name" value="P-loop containing nucleoside triphosphate hydrolases"/>
    <property type="match status" value="1"/>
</dbReference>
<keyword evidence="1 2" id="KW-0645">Protease</keyword>
<dbReference type="InterPro" id="IPR008269">
    <property type="entry name" value="Lon_proteolytic"/>
</dbReference>
<dbReference type="EMBL" id="SMDC01000005">
    <property type="protein sequence ID" value="TCW35991.1"/>
    <property type="molecule type" value="Genomic_DNA"/>
</dbReference>
<comment type="similarity">
    <text evidence="2">Belongs to the peptidase S16 family.</text>
</comment>
<dbReference type="Proteomes" id="UP000295247">
    <property type="component" value="Unassembled WGS sequence"/>
</dbReference>
<feature type="coiled-coil region" evidence="3">
    <location>
        <begin position="199"/>
        <end position="226"/>
    </location>
</feature>
<keyword evidence="3" id="KW-0175">Coiled coil</keyword>
<dbReference type="EC" id="3.4.21.53" evidence="2"/>
<dbReference type="InterPro" id="IPR014721">
    <property type="entry name" value="Ribsml_uS5_D2-typ_fold_subgr"/>
</dbReference>
<evidence type="ECO:0000313" key="6">
    <source>
        <dbReference type="Proteomes" id="UP000295247"/>
    </source>
</evidence>
<comment type="catalytic activity">
    <reaction evidence="2">
        <text>Hydrolysis of proteins in presence of ATP.</text>
        <dbReference type="EC" id="3.4.21.53"/>
    </reaction>
</comment>
<evidence type="ECO:0000313" key="5">
    <source>
        <dbReference type="EMBL" id="TCW35991.1"/>
    </source>
</evidence>